<protein>
    <submittedName>
        <fullName evidence="1">Uncharacterized protein</fullName>
    </submittedName>
</protein>
<reference evidence="1" key="1">
    <citation type="submission" date="2022-03" db="EMBL/GenBank/DDBJ databases">
        <authorList>
            <person name="Leyn A S."/>
        </authorList>
    </citation>
    <scope>NUCLEOTIDE SEQUENCE</scope>
    <source>
        <strain evidence="1">Streptomyces globisporus 4-3</strain>
    </source>
</reference>
<evidence type="ECO:0000313" key="1">
    <source>
        <dbReference type="EMBL" id="CAH9419887.1"/>
    </source>
</evidence>
<sequence length="90" mass="9954">MYAEYEVPLYAAPPLLLSRVDARPEGSGPGPKHSETVSDHVVRCRPGGRVVQRLLVNGRARLCGIPSGQRDFRIFGTRQLPRVAHQPRSP</sequence>
<dbReference type="Proteomes" id="UP001154015">
    <property type="component" value="Unassembled WGS sequence"/>
</dbReference>
<comment type="caution">
    <text evidence="1">The sequence shown here is derived from an EMBL/GenBank/DDBJ whole genome shotgun (WGS) entry which is preliminary data.</text>
</comment>
<proteinExistence type="predicted"/>
<dbReference type="EMBL" id="CAKXYP010000028">
    <property type="protein sequence ID" value="CAH9419887.1"/>
    <property type="molecule type" value="Genomic_DNA"/>
</dbReference>
<keyword evidence="2" id="KW-1185">Reference proteome</keyword>
<gene>
    <name evidence="1" type="ORF">SGL43_06943</name>
</gene>
<accession>A0ABM9H891</accession>
<evidence type="ECO:0000313" key="2">
    <source>
        <dbReference type="Proteomes" id="UP001154015"/>
    </source>
</evidence>
<name>A0ABM9H891_STRGL</name>
<organism evidence="1 2">
    <name type="scientific">Streptomyces globisporus</name>
    <dbReference type="NCBI Taxonomy" id="1908"/>
    <lineage>
        <taxon>Bacteria</taxon>
        <taxon>Bacillati</taxon>
        <taxon>Actinomycetota</taxon>
        <taxon>Actinomycetes</taxon>
        <taxon>Kitasatosporales</taxon>
        <taxon>Streptomycetaceae</taxon>
        <taxon>Streptomyces</taxon>
    </lineage>
</organism>